<evidence type="ECO:0000313" key="4">
    <source>
        <dbReference type="Proteomes" id="UP000574390"/>
    </source>
</evidence>
<protein>
    <submittedName>
        <fullName evidence="1">Uncharacterized protein</fullName>
    </submittedName>
</protein>
<sequence>MRAPALWPFDKTLSRLVAYARIYIGFPLLVDRKIDPHGDFSWFTATCFYGNRDEYSEDWERTLIVNFRDHIGTQKIVCPKTGKREAFQSYFKWLESELDSFRVRGEKKLIFYKGVPANTGGDPLKALDDSTFRQTIADLKNVTKKGSSFIRLSGGLFRYNLLEFQVRGEKRKVFLEDLPGDTSRDPLHNFDNSTFRDELVHLKNITRFRHGLYSQLQPSFVALWRVCESVREAMAEKYGAFDAMCDVYDGVNGKAIEDAKRLHWTFREYSHQTEIYKRSPASWGYPF</sequence>
<evidence type="ECO:0000313" key="3">
    <source>
        <dbReference type="Proteomes" id="UP000553632"/>
    </source>
</evidence>
<dbReference type="AlphaFoldDB" id="A0A7J6QZN3"/>
<evidence type="ECO:0000313" key="1">
    <source>
        <dbReference type="EMBL" id="KAF4713884.1"/>
    </source>
</evidence>
<accession>A0A7J6QZN3</accession>
<evidence type="ECO:0000313" key="2">
    <source>
        <dbReference type="EMBL" id="KAF4754399.1"/>
    </source>
</evidence>
<comment type="caution">
    <text evidence="1">The sequence shown here is derived from an EMBL/GenBank/DDBJ whole genome shotgun (WGS) entry which is preliminary data.</text>
</comment>
<reference evidence="3 4" key="1">
    <citation type="submission" date="2020-04" db="EMBL/GenBank/DDBJ databases">
        <title>Perkinsus olseni comparative genomics.</title>
        <authorList>
            <person name="Bogema D.R."/>
        </authorList>
    </citation>
    <scope>NUCLEOTIDE SEQUENCE [LARGE SCALE GENOMIC DNA]</scope>
    <source>
        <strain evidence="1">ATCC PRA-205</strain>
        <strain evidence="2 3">ATCC PRA-207</strain>
    </source>
</reference>
<name>A0A7J6QZN3_PEROL</name>
<dbReference type="EMBL" id="JABANO010004910">
    <property type="protein sequence ID" value="KAF4754399.1"/>
    <property type="molecule type" value="Genomic_DNA"/>
</dbReference>
<keyword evidence="3" id="KW-1185">Reference proteome</keyword>
<proteinExistence type="predicted"/>
<dbReference type="Proteomes" id="UP000553632">
    <property type="component" value="Unassembled WGS sequence"/>
</dbReference>
<gene>
    <name evidence="1" type="ORF">FOZ62_005487</name>
    <name evidence="2" type="ORF">FOZ63_001087</name>
</gene>
<dbReference type="Proteomes" id="UP000574390">
    <property type="component" value="Unassembled WGS sequence"/>
</dbReference>
<organism evidence="1 4">
    <name type="scientific">Perkinsus olseni</name>
    <name type="common">Perkinsus atlanticus</name>
    <dbReference type="NCBI Taxonomy" id="32597"/>
    <lineage>
        <taxon>Eukaryota</taxon>
        <taxon>Sar</taxon>
        <taxon>Alveolata</taxon>
        <taxon>Perkinsozoa</taxon>
        <taxon>Perkinsea</taxon>
        <taxon>Perkinsida</taxon>
        <taxon>Perkinsidae</taxon>
        <taxon>Perkinsus</taxon>
    </lineage>
</organism>
<dbReference type="EMBL" id="JABANM010025870">
    <property type="protein sequence ID" value="KAF4713884.1"/>
    <property type="molecule type" value="Genomic_DNA"/>
</dbReference>